<accession>X1H2N1</accession>
<organism evidence="1">
    <name type="scientific">marine sediment metagenome</name>
    <dbReference type="NCBI Taxonomy" id="412755"/>
    <lineage>
        <taxon>unclassified sequences</taxon>
        <taxon>metagenomes</taxon>
        <taxon>ecological metagenomes</taxon>
    </lineage>
</organism>
<comment type="caution">
    <text evidence="1">The sequence shown here is derived from an EMBL/GenBank/DDBJ whole genome shotgun (WGS) entry which is preliminary data.</text>
</comment>
<proteinExistence type="predicted"/>
<sequence length="99" mass="10331">LLRVARLRRRAAQAGLADVVAMGPNLRVAPAHLPDSLRVRMQRLYPKAKLVASGEALVVPLPGDGDPVSDTDLVAWVGQLLDALFPVSEPASAAADASA</sequence>
<reference evidence="1" key="1">
    <citation type="journal article" date="2014" name="Front. Microbiol.">
        <title>High frequency of phylogenetically diverse reductive dehalogenase-homologous genes in deep subseafloor sedimentary metagenomes.</title>
        <authorList>
            <person name="Kawai M."/>
            <person name="Futagami T."/>
            <person name="Toyoda A."/>
            <person name="Takaki Y."/>
            <person name="Nishi S."/>
            <person name="Hori S."/>
            <person name="Arai W."/>
            <person name="Tsubouchi T."/>
            <person name="Morono Y."/>
            <person name="Uchiyama I."/>
            <person name="Ito T."/>
            <person name="Fujiyama A."/>
            <person name="Inagaki F."/>
            <person name="Takami H."/>
        </authorList>
    </citation>
    <scope>NUCLEOTIDE SEQUENCE</scope>
    <source>
        <strain evidence="1">Expedition CK06-06</strain>
    </source>
</reference>
<protein>
    <submittedName>
        <fullName evidence="1">Uncharacterized protein</fullName>
    </submittedName>
</protein>
<name>X1H2N1_9ZZZZ</name>
<dbReference type="AlphaFoldDB" id="X1H2N1"/>
<evidence type="ECO:0000313" key="1">
    <source>
        <dbReference type="EMBL" id="GAH39508.1"/>
    </source>
</evidence>
<feature type="non-terminal residue" evidence="1">
    <location>
        <position position="1"/>
    </location>
</feature>
<gene>
    <name evidence="1" type="ORF">S03H2_26139</name>
</gene>
<dbReference type="EMBL" id="BARU01015031">
    <property type="protein sequence ID" value="GAH39508.1"/>
    <property type="molecule type" value="Genomic_DNA"/>
</dbReference>